<dbReference type="InterPro" id="IPR009057">
    <property type="entry name" value="Homeodomain-like_sf"/>
</dbReference>
<keyword evidence="8" id="KW-1185">Reference proteome</keyword>
<dbReference type="EMBL" id="LJSX01000037">
    <property type="protein sequence ID" value="KPQ09020.1"/>
    <property type="molecule type" value="Genomic_DNA"/>
</dbReference>
<proteinExistence type="predicted"/>
<evidence type="ECO:0000256" key="1">
    <source>
        <dbReference type="ARBA" id="ARBA00023125"/>
    </source>
</evidence>
<evidence type="ECO:0000313" key="7">
    <source>
        <dbReference type="Proteomes" id="UP000050497"/>
    </source>
</evidence>
<dbReference type="PROSITE" id="PS50977">
    <property type="entry name" value="HTH_TETR_2"/>
    <property type="match status" value="1"/>
</dbReference>
<dbReference type="SUPFAM" id="SSF46689">
    <property type="entry name" value="Homeodomain-like"/>
    <property type="match status" value="1"/>
</dbReference>
<dbReference type="PATRIC" id="fig|1653334.4.peg.1279"/>
<gene>
    <name evidence="6" type="ORF">GA0071312_1047</name>
    <name evidence="5" type="ORF">HLUCCO17_16585</name>
</gene>
<accession>A0A0P7XNK1</accession>
<reference evidence="6 8" key="2">
    <citation type="submission" date="2016-08" db="EMBL/GenBank/DDBJ databases">
        <authorList>
            <person name="Varghese N."/>
            <person name="Submissions Spin"/>
        </authorList>
    </citation>
    <scope>NUCLEOTIDE SEQUENCE [LARGE SCALE GENOMIC DNA]</scope>
    <source>
        <strain evidence="6 8">HL-109</strain>
    </source>
</reference>
<dbReference type="Gene3D" id="1.10.357.10">
    <property type="entry name" value="Tetracycline Repressor, domain 2"/>
    <property type="match status" value="1"/>
</dbReference>
<evidence type="ECO:0000313" key="6">
    <source>
        <dbReference type="EMBL" id="SCC79623.1"/>
    </source>
</evidence>
<dbReference type="Proteomes" id="UP000050497">
    <property type="component" value="Unassembled WGS sequence"/>
</dbReference>
<dbReference type="STRING" id="1653334.GA0071312_1047"/>
<dbReference type="Proteomes" id="UP000182800">
    <property type="component" value="Unassembled WGS sequence"/>
</dbReference>
<dbReference type="EMBL" id="FMBM01000001">
    <property type="protein sequence ID" value="SCC79623.1"/>
    <property type="molecule type" value="Genomic_DNA"/>
</dbReference>
<feature type="DNA-binding region" description="H-T-H motif" evidence="2">
    <location>
        <begin position="30"/>
        <end position="49"/>
    </location>
</feature>
<reference evidence="5 7" key="1">
    <citation type="submission" date="2015-09" db="EMBL/GenBank/DDBJ databases">
        <title>Identification and resolution of microdiversity through metagenomic sequencing of parallel consortia.</title>
        <authorList>
            <person name="Nelson W.C."/>
            <person name="Romine M.F."/>
            <person name="Lindemann S.R."/>
        </authorList>
    </citation>
    <scope>NUCLEOTIDE SEQUENCE [LARGE SCALE GENOMIC DNA]</scope>
    <source>
        <strain evidence="5">HL-109</strain>
    </source>
</reference>
<evidence type="ECO:0000256" key="2">
    <source>
        <dbReference type="PROSITE-ProRule" id="PRU00335"/>
    </source>
</evidence>
<keyword evidence="1 2" id="KW-0238">DNA-binding</keyword>
<evidence type="ECO:0000259" key="4">
    <source>
        <dbReference type="PROSITE" id="PS50977"/>
    </source>
</evidence>
<feature type="domain" description="HTH tetR-type" evidence="4">
    <location>
        <begin position="7"/>
        <end position="67"/>
    </location>
</feature>
<feature type="region of interest" description="Disordered" evidence="3">
    <location>
        <begin position="214"/>
        <end position="250"/>
    </location>
</feature>
<protein>
    <submittedName>
        <fullName evidence="6">Regulatory protein, tetR family</fullName>
    </submittedName>
    <submittedName>
        <fullName evidence="5">TetR family transcriptional regulator</fullName>
    </submittedName>
</protein>
<name>A0A0P7XNK1_9HYPH</name>
<evidence type="ECO:0000256" key="3">
    <source>
        <dbReference type="SAM" id="MobiDB-lite"/>
    </source>
</evidence>
<evidence type="ECO:0000313" key="5">
    <source>
        <dbReference type="EMBL" id="KPQ09020.1"/>
    </source>
</evidence>
<dbReference type="OrthoDB" id="7828598at2"/>
<dbReference type="RefSeq" id="WP_074443867.1">
    <property type="nucleotide sequence ID" value="NZ_FMBM01000001.1"/>
</dbReference>
<dbReference type="GO" id="GO:0003677">
    <property type="term" value="F:DNA binding"/>
    <property type="evidence" value="ECO:0007669"/>
    <property type="project" value="UniProtKB-UniRule"/>
</dbReference>
<feature type="compositionally biased region" description="Basic and acidic residues" evidence="3">
    <location>
        <begin position="236"/>
        <end position="250"/>
    </location>
</feature>
<comment type="caution">
    <text evidence="5">The sequence shown here is derived from an EMBL/GenBank/DDBJ whole genome shotgun (WGS) entry which is preliminary data.</text>
</comment>
<sequence>MATSKKKPGRDEIVEATMALAAERPWDDIELGDIAEAAGVTLADLREFFPSKGAVLGGFARKIDMAVLAGNSDDLIGEPARERLFDVYMRYLDALAPYKPALRRIAVAVRREPLTLAALNQVALNSHRYMLAAAHIPTEDALGPIKLQGSVLTMARVLETWLEDEAPELAQTMARLDRELGRAERFMERAEDFHRVTAPFRAIGQAIMEGGARMRRRRRDGGYGEDDSADAGPDAGIDRPGEDRDPAAAI</sequence>
<dbReference type="AlphaFoldDB" id="A0A0P7XNK1"/>
<dbReference type="InterPro" id="IPR001647">
    <property type="entry name" value="HTH_TetR"/>
</dbReference>
<organism evidence="5 7">
    <name type="scientific">Saliniramus fredricksonii</name>
    <dbReference type="NCBI Taxonomy" id="1653334"/>
    <lineage>
        <taxon>Bacteria</taxon>
        <taxon>Pseudomonadati</taxon>
        <taxon>Pseudomonadota</taxon>
        <taxon>Alphaproteobacteria</taxon>
        <taxon>Hyphomicrobiales</taxon>
        <taxon>Salinarimonadaceae</taxon>
        <taxon>Saliniramus</taxon>
    </lineage>
</organism>
<evidence type="ECO:0000313" key="8">
    <source>
        <dbReference type="Proteomes" id="UP000182800"/>
    </source>
</evidence>